<evidence type="ECO:0000259" key="8">
    <source>
        <dbReference type="SMART" id="SM00528"/>
    </source>
</evidence>
<feature type="compositionally biased region" description="Low complexity" evidence="7">
    <location>
        <begin position="63"/>
        <end position="74"/>
    </location>
</feature>
<comment type="similarity">
    <text evidence="4">Belongs to the histone-like protein H-NS family.</text>
</comment>
<dbReference type="AlphaFoldDB" id="A0A7Z7BHV9"/>
<dbReference type="RefSeq" id="WP_091789624.1">
    <property type="nucleotide sequence ID" value="NZ_FNDI01000040.1"/>
</dbReference>
<evidence type="ECO:0000256" key="1">
    <source>
        <dbReference type="ARBA" id="ARBA00002344"/>
    </source>
</evidence>
<dbReference type="SUPFAM" id="SSF81273">
    <property type="entry name" value="H-NS histone-like proteins"/>
    <property type="match status" value="2"/>
</dbReference>
<feature type="compositionally biased region" description="Low complexity" evidence="7">
    <location>
        <begin position="247"/>
        <end position="273"/>
    </location>
</feature>
<proteinExistence type="inferred from homology"/>
<evidence type="ECO:0000256" key="5">
    <source>
        <dbReference type="ARBA" id="ARBA00022490"/>
    </source>
</evidence>
<dbReference type="SMART" id="SM00528">
    <property type="entry name" value="HNS"/>
    <property type="match status" value="2"/>
</dbReference>
<feature type="region of interest" description="Disordered" evidence="7">
    <location>
        <begin position="52"/>
        <end position="93"/>
    </location>
</feature>
<protein>
    <submittedName>
        <fullName evidence="9">DNA-binding protein H-NS</fullName>
    </submittedName>
</protein>
<dbReference type="PANTHER" id="PTHR38097">
    <property type="match status" value="1"/>
</dbReference>
<feature type="region of interest" description="Disordered" evidence="7">
    <location>
        <begin position="200"/>
        <end position="273"/>
    </location>
</feature>
<dbReference type="Pfam" id="PF00816">
    <property type="entry name" value="Histone_HNS"/>
    <property type="match status" value="2"/>
</dbReference>
<comment type="function">
    <text evidence="1">Might have a role in establishing the nucleoid structure of elementary bodies.</text>
</comment>
<evidence type="ECO:0000313" key="9">
    <source>
        <dbReference type="EMBL" id="SDJ27508.1"/>
    </source>
</evidence>
<evidence type="ECO:0000256" key="3">
    <source>
        <dbReference type="ARBA" id="ARBA00008424"/>
    </source>
</evidence>
<reference evidence="9" key="1">
    <citation type="submission" date="2016-10" db="EMBL/GenBank/DDBJ databases">
        <authorList>
            <person name="Varghese N."/>
            <person name="Submissions S."/>
        </authorList>
    </citation>
    <scope>NUCLEOTIDE SEQUENCE [LARGE SCALE GENOMIC DNA]</scope>
    <source>
        <strain evidence="9">YR281</strain>
    </source>
</reference>
<dbReference type="PANTHER" id="PTHR38097:SF2">
    <property type="entry name" value="DNA-BINDING PROTEIN STPA"/>
    <property type="match status" value="1"/>
</dbReference>
<dbReference type="InterPro" id="IPR009970">
    <property type="entry name" value="HC2"/>
</dbReference>
<dbReference type="GO" id="GO:0003677">
    <property type="term" value="F:DNA binding"/>
    <property type="evidence" value="ECO:0007669"/>
    <property type="project" value="UniProtKB-KW"/>
</dbReference>
<feature type="compositionally biased region" description="Basic residues" evidence="7">
    <location>
        <begin position="53"/>
        <end position="62"/>
    </location>
</feature>
<feature type="domain" description="DNA-binding protein H-NS-like C-terminal" evidence="8">
    <location>
        <begin position="125"/>
        <end position="165"/>
    </location>
</feature>
<dbReference type="Gene3D" id="4.10.430.30">
    <property type="match status" value="2"/>
</dbReference>
<name>A0A7Z7BHV9_9BURK</name>
<dbReference type="InterPro" id="IPR027444">
    <property type="entry name" value="H-NS_C_dom"/>
</dbReference>
<evidence type="ECO:0000256" key="2">
    <source>
        <dbReference type="ARBA" id="ARBA00004453"/>
    </source>
</evidence>
<evidence type="ECO:0000256" key="6">
    <source>
        <dbReference type="ARBA" id="ARBA00023125"/>
    </source>
</evidence>
<evidence type="ECO:0000256" key="7">
    <source>
        <dbReference type="SAM" id="MobiDB-lite"/>
    </source>
</evidence>
<feature type="compositionally biased region" description="Basic residues" evidence="7">
    <location>
        <begin position="229"/>
        <end position="246"/>
    </location>
</feature>
<keyword evidence="10" id="KW-1185">Reference proteome</keyword>
<dbReference type="EMBL" id="FNDI01000040">
    <property type="protein sequence ID" value="SDJ27508.1"/>
    <property type="molecule type" value="Genomic_DNA"/>
</dbReference>
<dbReference type="Proteomes" id="UP000198900">
    <property type="component" value="Unassembled WGS sequence"/>
</dbReference>
<comment type="subcellular location">
    <subcellularLocation>
        <location evidence="2">Cytoplasm</location>
        <location evidence="2">Nucleoid</location>
    </subcellularLocation>
</comment>
<feature type="compositionally biased region" description="Basic residues" evidence="7">
    <location>
        <begin position="200"/>
        <end position="219"/>
    </location>
</feature>
<keyword evidence="6 9" id="KW-0238">DNA-binding</keyword>
<evidence type="ECO:0000313" key="10">
    <source>
        <dbReference type="Proteomes" id="UP000198900"/>
    </source>
</evidence>
<dbReference type="GO" id="GO:0009295">
    <property type="term" value="C:nucleoid"/>
    <property type="evidence" value="ECO:0007669"/>
    <property type="project" value="UniProtKB-SubCell"/>
</dbReference>
<dbReference type="GO" id="GO:0030261">
    <property type="term" value="P:chromosome condensation"/>
    <property type="evidence" value="ECO:0007669"/>
    <property type="project" value="InterPro"/>
</dbReference>
<dbReference type="Pfam" id="PF07382">
    <property type="entry name" value="HC2"/>
    <property type="match status" value="1"/>
</dbReference>
<gene>
    <name evidence="9" type="ORF">SAMN04487926_14059</name>
</gene>
<comment type="similarity">
    <text evidence="3">Belongs to the histone H1/H5 family. HCT subfamily.</text>
</comment>
<organism evidence="9 10">
    <name type="scientific">Paraburkholderia steynii</name>
    <dbReference type="NCBI Taxonomy" id="1245441"/>
    <lineage>
        <taxon>Bacteria</taxon>
        <taxon>Pseudomonadati</taxon>
        <taxon>Pseudomonadota</taxon>
        <taxon>Betaproteobacteria</taxon>
        <taxon>Burkholderiales</taxon>
        <taxon>Burkholderiaceae</taxon>
        <taxon>Paraburkholderia</taxon>
    </lineage>
</organism>
<feature type="domain" description="DNA-binding protein H-NS-like C-terminal" evidence="8">
    <location>
        <begin position="66"/>
        <end position="106"/>
    </location>
</feature>
<accession>A0A7Z7BHV9</accession>
<dbReference type="GO" id="GO:0030527">
    <property type="term" value="F:structural constituent of chromatin"/>
    <property type="evidence" value="ECO:0007669"/>
    <property type="project" value="InterPro"/>
</dbReference>
<feature type="region of interest" description="Disordered" evidence="7">
    <location>
        <begin position="106"/>
        <end position="151"/>
    </location>
</feature>
<sequence length="273" mass="27827">MATLEKVQAQIAKLQAQAEALVVKQSSGVVAKIRDIMEKHGLTTADIEAHIGGSKKRGRKPGVKVAAKSSASIAKYRDPKSGATWTGHGRAPSWIASAKDRSKFLTDGTSEAPVTAADKASKAGNYVRGPQAPKYRDPKTGATWSGRGPAPAWLAGAKDRTAFLIEGGAGEGDVKPKAVKKVPAKKAVAKKAVAKKVGTKKAAAKKATTRKVAAKKGAAKKTVAPAKKAPAKKVATKKVTAKKAAAKKSVATPEAPAQASASTNAAAAESAAA</sequence>
<comment type="caution">
    <text evidence="9">The sequence shown here is derived from an EMBL/GenBank/DDBJ whole genome shotgun (WGS) entry which is preliminary data.</text>
</comment>
<evidence type="ECO:0000256" key="4">
    <source>
        <dbReference type="ARBA" id="ARBA00010610"/>
    </source>
</evidence>
<keyword evidence="5" id="KW-0963">Cytoplasm</keyword>